<dbReference type="Proteomes" id="UP000037326">
    <property type="component" value="Unassembled WGS sequence"/>
</dbReference>
<dbReference type="CDD" id="cd04301">
    <property type="entry name" value="NAT_SF"/>
    <property type="match status" value="1"/>
</dbReference>
<dbReference type="OrthoDB" id="9799092at2"/>
<name>A0A0K9F1F3_9BACI</name>
<dbReference type="InterPro" id="IPR000182">
    <property type="entry name" value="GNAT_dom"/>
</dbReference>
<dbReference type="PANTHER" id="PTHR43420">
    <property type="entry name" value="ACETYLTRANSFERASE"/>
    <property type="match status" value="1"/>
</dbReference>
<evidence type="ECO:0000313" key="4">
    <source>
        <dbReference type="EMBL" id="KMY28424.1"/>
    </source>
</evidence>
<organism evidence="4 5">
    <name type="scientific">Lysinibacillus xylanilyticus</name>
    <dbReference type="NCBI Taxonomy" id="582475"/>
    <lineage>
        <taxon>Bacteria</taxon>
        <taxon>Bacillati</taxon>
        <taxon>Bacillota</taxon>
        <taxon>Bacilli</taxon>
        <taxon>Bacillales</taxon>
        <taxon>Bacillaceae</taxon>
        <taxon>Lysinibacillus</taxon>
    </lineage>
</organism>
<dbReference type="PANTHER" id="PTHR43420:SF44">
    <property type="entry name" value="ACETYLTRANSFERASE YPEA"/>
    <property type="match status" value="1"/>
</dbReference>
<keyword evidence="2" id="KW-0012">Acyltransferase</keyword>
<dbReference type="PROSITE" id="PS51186">
    <property type="entry name" value="GNAT"/>
    <property type="match status" value="1"/>
</dbReference>
<dbReference type="InterPro" id="IPR050680">
    <property type="entry name" value="YpeA/RimI_acetyltransf"/>
</dbReference>
<keyword evidence="1 4" id="KW-0808">Transferase</keyword>
<dbReference type="EMBL" id="LFXJ01000013">
    <property type="protein sequence ID" value="KMY28424.1"/>
    <property type="molecule type" value="Genomic_DNA"/>
</dbReference>
<feature type="domain" description="N-acetyltransferase" evidence="3">
    <location>
        <begin position="1"/>
        <end position="165"/>
    </location>
</feature>
<proteinExistence type="predicted"/>
<dbReference type="GeneID" id="96601252"/>
<evidence type="ECO:0000256" key="2">
    <source>
        <dbReference type="ARBA" id="ARBA00023315"/>
    </source>
</evidence>
<gene>
    <name evidence="4" type="ORF">ACZ11_23945</name>
</gene>
<protein>
    <submittedName>
        <fullName evidence="4">Acetyltransferase</fullName>
    </submittedName>
</protein>
<evidence type="ECO:0000256" key="1">
    <source>
        <dbReference type="ARBA" id="ARBA00022679"/>
    </source>
</evidence>
<evidence type="ECO:0000259" key="3">
    <source>
        <dbReference type="PROSITE" id="PS51186"/>
    </source>
</evidence>
<dbReference type="GO" id="GO:0016747">
    <property type="term" value="F:acyltransferase activity, transferring groups other than amino-acyl groups"/>
    <property type="evidence" value="ECO:0007669"/>
    <property type="project" value="InterPro"/>
</dbReference>
<dbReference type="InterPro" id="IPR016181">
    <property type="entry name" value="Acyl_CoA_acyltransferase"/>
</dbReference>
<comment type="caution">
    <text evidence="4">The sequence shown here is derived from an EMBL/GenBank/DDBJ whole genome shotgun (WGS) entry which is preliminary data.</text>
</comment>
<dbReference type="RefSeq" id="WP_049669184.1">
    <property type="nucleotide sequence ID" value="NZ_LFXJ01000013.1"/>
</dbReference>
<reference evidence="5" key="1">
    <citation type="submission" date="2015-07" db="EMBL/GenBank/DDBJ databases">
        <authorList>
            <consortium name="Consortium for Microbial Forensics and Genomics (microFORGE)"/>
            <person name="Knight B.M."/>
            <person name="Roberts D.P."/>
            <person name="Lin D."/>
            <person name="Hari K."/>
            <person name="Fletcher J."/>
            <person name="Melcher U."/>
            <person name="Blagden T."/>
            <person name="Winegar R.A."/>
        </authorList>
    </citation>
    <scope>NUCLEOTIDE SEQUENCE [LARGE SCALE GENOMIC DNA]</scope>
    <source>
        <strain evidence="5">DSM 23493</strain>
    </source>
</reference>
<dbReference type="SUPFAM" id="SSF55729">
    <property type="entry name" value="Acyl-CoA N-acyltransferases (Nat)"/>
    <property type="match status" value="1"/>
</dbReference>
<evidence type="ECO:0000313" key="5">
    <source>
        <dbReference type="Proteomes" id="UP000037326"/>
    </source>
</evidence>
<accession>A0A0K9F1F3</accession>
<sequence>MNSRLITAADAKAYRNLRLEGLQNNPEAFGSSFEEEKDYPIEQFADRFESQGSYTIGVFDHNELVGVATLVQESKLKLKHKASIFAVYVSPKKRGLGIGKHLMVEAINKARELKEVEQLTLTVVSTNASAKGLYSSLGFEVFGTEKRALKIGQQYFDEDYMVLFL</sequence>
<dbReference type="AlphaFoldDB" id="A0A0K9F1F3"/>
<dbReference type="Pfam" id="PF13420">
    <property type="entry name" value="Acetyltransf_4"/>
    <property type="match status" value="1"/>
</dbReference>
<dbReference type="Gene3D" id="3.40.630.30">
    <property type="match status" value="1"/>
</dbReference>
<dbReference type="PATRIC" id="fig|582475.4.peg.4752"/>